<dbReference type="EMBL" id="JAHXZJ010001864">
    <property type="protein sequence ID" value="KAH0549048.1"/>
    <property type="molecule type" value="Genomic_DNA"/>
</dbReference>
<protein>
    <submittedName>
        <fullName evidence="2">Uncharacterized protein</fullName>
    </submittedName>
</protein>
<proteinExistence type="predicted"/>
<sequence length="166" mass="18597">MLLTSVIFCLVVTRSFAVSVEPGSCPKVSVVDIDMAQMTGRWYMYASTKNRFDSCQKCIIHDWFPVRNGIAPMIATSISTRTGIYLENENEALVNKKDLSLHVTGIGPLFGKLTAIFWSFESVYDSHIIAWVCENQGTNHAKSVIVFTQEQNPSIDVMERTRQLAA</sequence>
<dbReference type="AlphaFoldDB" id="A0AAV7HVJ2"/>
<name>A0AAV7HVJ2_COTGL</name>
<keyword evidence="1" id="KW-0732">Signal</keyword>
<dbReference type="InterPro" id="IPR012674">
    <property type="entry name" value="Calycin"/>
</dbReference>
<gene>
    <name evidence="2" type="ORF">KQX54_005368</name>
</gene>
<dbReference type="Gene3D" id="2.40.128.20">
    <property type="match status" value="1"/>
</dbReference>
<evidence type="ECO:0000313" key="2">
    <source>
        <dbReference type="EMBL" id="KAH0549048.1"/>
    </source>
</evidence>
<organism evidence="2 3">
    <name type="scientific">Cotesia glomerata</name>
    <name type="common">Lepidopteran parasitic wasp</name>
    <name type="synonym">Apanteles glomeratus</name>
    <dbReference type="NCBI Taxonomy" id="32391"/>
    <lineage>
        <taxon>Eukaryota</taxon>
        <taxon>Metazoa</taxon>
        <taxon>Ecdysozoa</taxon>
        <taxon>Arthropoda</taxon>
        <taxon>Hexapoda</taxon>
        <taxon>Insecta</taxon>
        <taxon>Pterygota</taxon>
        <taxon>Neoptera</taxon>
        <taxon>Endopterygota</taxon>
        <taxon>Hymenoptera</taxon>
        <taxon>Apocrita</taxon>
        <taxon>Ichneumonoidea</taxon>
        <taxon>Braconidae</taxon>
        <taxon>Microgastrinae</taxon>
        <taxon>Cotesia</taxon>
    </lineage>
</organism>
<keyword evidence="3" id="KW-1185">Reference proteome</keyword>
<dbReference type="SUPFAM" id="SSF50814">
    <property type="entry name" value="Lipocalins"/>
    <property type="match status" value="1"/>
</dbReference>
<feature type="chain" id="PRO_5044000828" evidence="1">
    <location>
        <begin position="18"/>
        <end position="166"/>
    </location>
</feature>
<evidence type="ECO:0000256" key="1">
    <source>
        <dbReference type="SAM" id="SignalP"/>
    </source>
</evidence>
<dbReference type="Proteomes" id="UP000826195">
    <property type="component" value="Unassembled WGS sequence"/>
</dbReference>
<reference evidence="2 3" key="1">
    <citation type="journal article" date="2021" name="J. Hered.">
        <title>A chromosome-level genome assembly of the parasitoid wasp, Cotesia glomerata (Hymenoptera: Braconidae).</title>
        <authorList>
            <person name="Pinto B.J."/>
            <person name="Weis J.J."/>
            <person name="Gamble T."/>
            <person name="Ode P.J."/>
            <person name="Paul R."/>
            <person name="Zaspel J.M."/>
        </authorList>
    </citation>
    <scope>NUCLEOTIDE SEQUENCE [LARGE SCALE GENOMIC DNA]</scope>
    <source>
        <strain evidence="2">CgM1</strain>
    </source>
</reference>
<evidence type="ECO:0000313" key="3">
    <source>
        <dbReference type="Proteomes" id="UP000826195"/>
    </source>
</evidence>
<accession>A0AAV7HVJ2</accession>
<comment type="caution">
    <text evidence="2">The sequence shown here is derived from an EMBL/GenBank/DDBJ whole genome shotgun (WGS) entry which is preliminary data.</text>
</comment>
<feature type="signal peptide" evidence="1">
    <location>
        <begin position="1"/>
        <end position="17"/>
    </location>
</feature>